<feature type="domain" description="C3H1-type" evidence="8">
    <location>
        <begin position="179"/>
        <end position="207"/>
    </location>
</feature>
<keyword evidence="10" id="KW-1185">Reference proteome</keyword>
<dbReference type="GO" id="GO:0008270">
    <property type="term" value="F:zinc ion binding"/>
    <property type="evidence" value="ECO:0007669"/>
    <property type="project" value="UniProtKB-KW"/>
</dbReference>
<keyword evidence="5" id="KW-0238">DNA-binding</keyword>
<dbReference type="AlphaFoldDB" id="A0AAD3SE93"/>
<keyword evidence="4 6" id="KW-0862">Zinc</keyword>
<feature type="domain" description="C3H1-type" evidence="8">
    <location>
        <begin position="237"/>
        <end position="265"/>
    </location>
</feature>
<accession>A0AAD3SE93</accession>
<feature type="compositionally biased region" description="Low complexity" evidence="7">
    <location>
        <begin position="59"/>
        <end position="70"/>
    </location>
</feature>
<dbReference type="InterPro" id="IPR045877">
    <property type="entry name" value="ZFP36-like"/>
</dbReference>
<organism evidence="9 10">
    <name type="scientific">Nepenthes gracilis</name>
    <name type="common">Slender pitcher plant</name>
    <dbReference type="NCBI Taxonomy" id="150966"/>
    <lineage>
        <taxon>Eukaryota</taxon>
        <taxon>Viridiplantae</taxon>
        <taxon>Streptophyta</taxon>
        <taxon>Embryophyta</taxon>
        <taxon>Tracheophyta</taxon>
        <taxon>Spermatophyta</taxon>
        <taxon>Magnoliopsida</taxon>
        <taxon>eudicotyledons</taxon>
        <taxon>Gunneridae</taxon>
        <taxon>Pentapetalae</taxon>
        <taxon>Caryophyllales</taxon>
        <taxon>Nepenthaceae</taxon>
        <taxon>Nepenthes</taxon>
    </lineage>
</organism>
<evidence type="ECO:0000256" key="7">
    <source>
        <dbReference type="SAM" id="MobiDB-lite"/>
    </source>
</evidence>
<dbReference type="FunFam" id="4.10.1000.10:FF:000045">
    <property type="entry name" value="Zinc finger, CCCH-type"/>
    <property type="match status" value="1"/>
</dbReference>
<evidence type="ECO:0000256" key="5">
    <source>
        <dbReference type="ARBA" id="ARBA00023125"/>
    </source>
</evidence>
<feature type="zinc finger region" description="C3H1-type" evidence="6">
    <location>
        <begin position="179"/>
        <end position="207"/>
    </location>
</feature>
<keyword evidence="1 6" id="KW-0479">Metal-binding</keyword>
<feature type="region of interest" description="Disordered" evidence="7">
    <location>
        <begin position="48"/>
        <end position="98"/>
    </location>
</feature>
<keyword evidence="2" id="KW-0677">Repeat</keyword>
<feature type="compositionally biased region" description="Low complexity" evidence="7">
    <location>
        <begin position="85"/>
        <end position="98"/>
    </location>
</feature>
<dbReference type="InterPro" id="IPR036855">
    <property type="entry name" value="Znf_CCCH_sf"/>
</dbReference>
<reference evidence="9" key="1">
    <citation type="submission" date="2023-05" db="EMBL/GenBank/DDBJ databases">
        <title>Nepenthes gracilis genome sequencing.</title>
        <authorList>
            <person name="Fukushima K."/>
        </authorList>
    </citation>
    <scope>NUCLEOTIDE SEQUENCE</scope>
    <source>
        <strain evidence="9">SING2019-196</strain>
    </source>
</reference>
<dbReference type="Proteomes" id="UP001279734">
    <property type="component" value="Unassembled WGS sequence"/>
</dbReference>
<name>A0AAD3SE93_NEPGR</name>
<dbReference type="InterPro" id="IPR000571">
    <property type="entry name" value="Znf_CCCH"/>
</dbReference>
<evidence type="ECO:0000313" key="10">
    <source>
        <dbReference type="Proteomes" id="UP001279734"/>
    </source>
</evidence>
<evidence type="ECO:0000259" key="8">
    <source>
        <dbReference type="PROSITE" id="PS50103"/>
    </source>
</evidence>
<keyword evidence="3 6" id="KW-0863">Zinc-finger</keyword>
<gene>
    <name evidence="9" type="ORF">Nepgr_010970</name>
</gene>
<sequence length="357" mass="39578">MALSMDFDGEPGCHGAYLVQAVPEINAGGDCYDNWATGVHDQAISATEDEHKNWNTGPSSETLSNSNYSSGLPAQSGIEQPNNKSRSSQSGESSNSRSKALGRMFFKTKLCCKFRAGVGRRITNCNFSHGMEELRRPPPIWQDVVAVNEEERGICDEQREELQIPTINSSDLHRESQRSYKGRHCKKFFTDKGCPYADSCTFLHDEQSRARESVTISVNITVGDGDGIIGAIQKPLNWKTRICNKWETTGNCPFGSKCHFAHGLTELHRYSGELLEVEGRDFSAPMESKQSGVTAKTDTVTTSALSAPCADLNHVGLAIPSQRLSSMTHPPKQRHLHQWKGPEKISRIYGDWIDDIK</sequence>
<evidence type="ECO:0000256" key="2">
    <source>
        <dbReference type="ARBA" id="ARBA00022737"/>
    </source>
</evidence>
<proteinExistence type="predicted"/>
<dbReference type="PROSITE" id="PS50103">
    <property type="entry name" value="ZF_C3H1"/>
    <property type="match status" value="2"/>
</dbReference>
<evidence type="ECO:0000256" key="4">
    <source>
        <dbReference type="ARBA" id="ARBA00022833"/>
    </source>
</evidence>
<comment type="caution">
    <text evidence="9">The sequence shown here is derived from an EMBL/GenBank/DDBJ whole genome shotgun (WGS) entry which is preliminary data.</text>
</comment>
<dbReference type="Pfam" id="PF00642">
    <property type="entry name" value="zf-CCCH"/>
    <property type="match status" value="1"/>
</dbReference>
<evidence type="ECO:0000256" key="1">
    <source>
        <dbReference type="ARBA" id="ARBA00022723"/>
    </source>
</evidence>
<dbReference type="GO" id="GO:0003729">
    <property type="term" value="F:mRNA binding"/>
    <property type="evidence" value="ECO:0007669"/>
    <property type="project" value="InterPro"/>
</dbReference>
<dbReference type="PANTHER" id="PTHR12547">
    <property type="entry name" value="CCCH ZINC FINGER/TIS11-RELATED"/>
    <property type="match status" value="1"/>
</dbReference>
<evidence type="ECO:0000313" key="9">
    <source>
        <dbReference type="EMBL" id="GMH09130.1"/>
    </source>
</evidence>
<dbReference type="EMBL" id="BSYO01000008">
    <property type="protein sequence ID" value="GMH09130.1"/>
    <property type="molecule type" value="Genomic_DNA"/>
</dbReference>
<feature type="zinc finger region" description="C3H1-type" evidence="6">
    <location>
        <begin position="237"/>
        <end position="265"/>
    </location>
</feature>
<protein>
    <recommendedName>
        <fullName evidence="8">C3H1-type domain-containing protein</fullName>
    </recommendedName>
</protein>
<dbReference type="FunFam" id="4.10.1000.10:FF:000001">
    <property type="entry name" value="zinc finger CCCH domain-containing protein 15-like"/>
    <property type="match status" value="1"/>
</dbReference>
<dbReference type="SMART" id="SM00356">
    <property type="entry name" value="ZnF_C3H1"/>
    <property type="match status" value="3"/>
</dbReference>
<dbReference type="FunFam" id="4.10.1000.10:FF:000016">
    <property type="entry name" value="Zinc finger CCCH domain-containing protein"/>
    <property type="match status" value="1"/>
</dbReference>
<evidence type="ECO:0000256" key="3">
    <source>
        <dbReference type="ARBA" id="ARBA00022771"/>
    </source>
</evidence>
<evidence type="ECO:0000256" key="6">
    <source>
        <dbReference type="PROSITE-ProRule" id="PRU00723"/>
    </source>
</evidence>
<dbReference type="PANTHER" id="PTHR12547:SF156">
    <property type="entry name" value="ZINC FINGER CCCH DOMAIN-CONTAINING PROTEIN 12"/>
    <property type="match status" value="1"/>
</dbReference>
<dbReference type="Gene3D" id="4.10.1000.10">
    <property type="entry name" value="Zinc finger, CCCH-type"/>
    <property type="match status" value="3"/>
</dbReference>
<dbReference type="GO" id="GO:0003677">
    <property type="term" value="F:DNA binding"/>
    <property type="evidence" value="ECO:0007669"/>
    <property type="project" value="UniProtKB-KW"/>
</dbReference>
<dbReference type="GO" id="GO:0006355">
    <property type="term" value="P:regulation of DNA-templated transcription"/>
    <property type="evidence" value="ECO:0007669"/>
    <property type="project" value="UniProtKB-ARBA"/>
</dbReference>
<dbReference type="SUPFAM" id="SSF90229">
    <property type="entry name" value="CCCH zinc finger"/>
    <property type="match status" value="2"/>
</dbReference>